<dbReference type="EMBL" id="BMAV01003240">
    <property type="protein sequence ID" value="GFY42678.1"/>
    <property type="molecule type" value="Genomic_DNA"/>
</dbReference>
<feature type="domain" description="AMP-dependent synthetase/ligase" evidence="1">
    <location>
        <begin position="9"/>
        <end position="121"/>
    </location>
</feature>
<dbReference type="Pfam" id="PF00501">
    <property type="entry name" value="AMP-binding"/>
    <property type="match status" value="1"/>
</dbReference>
<keyword evidence="3" id="KW-1185">Reference proteome</keyword>
<accession>A0A8X7BTJ3</accession>
<reference evidence="2" key="1">
    <citation type="submission" date="2020-08" db="EMBL/GenBank/DDBJ databases">
        <title>Multicomponent nature underlies the extraordinary mechanical properties of spider dragline silk.</title>
        <authorList>
            <person name="Kono N."/>
            <person name="Nakamura H."/>
            <person name="Mori M."/>
            <person name="Yoshida Y."/>
            <person name="Ohtoshi R."/>
            <person name="Malay A.D."/>
            <person name="Moran D.A.P."/>
            <person name="Tomita M."/>
            <person name="Numata K."/>
            <person name="Arakawa K."/>
        </authorList>
    </citation>
    <scope>NUCLEOTIDE SEQUENCE</scope>
</reference>
<protein>
    <submittedName>
        <fullName evidence="2">Acetoacetyl-CoA synthetase</fullName>
    </submittedName>
</protein>
<dbReference type="PANTHER" id="PTHR42921:SF1">
    <property type="entry name" value="ACETOACETYL-COA SYNTHETASE"/>
    <property type="match status" value="1"/>
</dbReference>
<gene>
    <name evidence="2" type="primary">Aacs_0</name>
    <name evidence="2" type="ORF">TNIN_469111</name>
</gene>
<proteinExistence type="predicted"/>
<dbReference type="OrthoDB" id="10253869at2759"/>
<dbReference type="InterPro" id="IPR000873">
    <property type="entry name" value="AMP-dep_synth/lig_dom"/>
</dbReference>
<evidence type="ECO:0000313" key="2">
    <source>
        <dbReference type="EMBL" id="GFY42678.1"/>
    </source>
</evidence>
<organism evidence="2 3">
    <name type="scientific">Trichonephila inaurata madagascariensis</name>
    <dbReference type="NCBI Taxonomy" id="2747483"/>
    <lineage>
        <taxon>Eukaryota</taxon>
        <taxon>Metazoa</taxon>
        <taxon>Ecdysozoa</taxon>
        <taxon>Arthropoda</taxon>
        <taxon>Chelicerata</taxon>
        <taxon>Arachnida</taxon>
        <taxon>Araneae</taxon>
        <taxon>Araneomorphae</taxon>
        <taxon>Entelegynae</taxon>
        <taxon>Araneoidea</taxon>
        <taxon>Nephilidae</taxon>
        <taxon>Trichonephila</taxon>
        <taxon>Trichonephila inaurata</taxon>
    </lineage>
</organism>
<dbReference type="SUPFAM" id="SSF56801">
    <property type="entry name" value="Acetyl-CoA synthetase-like"/>
    <property type="match status" value="1"/>
</dbReference>
<dbReference type="PANTHER" id="PTHR42921">
    <property type="entry name" value="ACETOACETYL-COA SYNTHETASE"/>
    <property type="match status" value="1"/>
</dbReference>
<evidence type="ECO:0000259" key="1">
    <source>
        <dbReference type="Pfam" id="PF00501"/>
    </source>
</evidence>
<dbReference type="AlphaFoldDB" id="A0A8X7BTJ3"/>
<evidence type="ECO:0000313" key="3">
    <source>
        <dbReference type="Proteomes" id="UP000886998"/>
    </source>
</evidence>
<dbReference type="Proteomes" id="UP000886998">
    <property type="component" value="Unassembled WGS sequence"/>
</dbReference>
<dbReference type="GO" id="GO:0030729">
    <property type="term" value="F:acetoacetate-CoA ligase activity"/>
    <property type="evidence" value="ECO:0007669"/>
    <property type="project" value="TreeGrafter"/>
</dbReference>
<name>A0A8X7BTJ3_9ARAC</name>
<dbReference type="InterPro" id="IPR042099">
    <property type="entry name" value="ANL_N_sf"/>
</dbReference>
<sequence length="141" mass="15963">MLIFLDEEGRFEEVTYAQLFEEVKLYAAAFRKNGLRKGDLVCCMMNNRKEAVIGCLAAASMGAMWTGIQVYYGAKTAAKIANRMEPKFFLVPDGFFVEDIYVNLYEKIPIIVESAPSIEKVIIIPTRDETLSKGISHIRNR</sequence>
<comment type="caution">
    <text evidence="2">The sequence shown here is derived from an EMBL/GenBank/DDBJ whole genome shotgun (WGS) entry which is preliminary data.</text>
</comment>
<dbReference type="Gene3D" id="3.40.50.12780">
    <property type="entry name" value="N-terminal domain of ligase-like"/>
    <property type="match status" value="1"/>
</dbReference>